<keyword evidence="6 11" id="KW-0227">DNA damage</keyword>
<evidence type="ECO:0000256" key="4">
    <source>
        <dbReference type="ARBA" id="ARBA00022705"/>
    </source>
</evidence>
<dbReference type="InterPro" id="IPR036775">
    <property type="entry name" value="DNA_pol_Y-fam_lit_finger_sf"/>
</dbReference>
<dbReference type="PANTHER" id="PTHR11076:SF33">
    <property type="entry name" value="DNA POLYMERASE KAPPA"/>
    <property type="match status" value="1"/>
</dbReference>
<evidence type="ECO:0000256" key="6">
    <source>
        <dbReference type="ARBA" id="ARBA00022763"/>
    </source>
</evidence>
<keyword evidence="3 11" id="KW-0548">Nucleotidyltransferase</keyword>
<keyword evidence="11" id="KW-0963">Cytoplasm</keyword>
<name>A0A7C6EAK5_UNCW3</name>
<dbReference type="GO" id="GO:0009432">
    <property type="term" value="P:SOS response"/>
    <property type="evidence" value="ECO:0007669"/>
    <property type="project" value="TreeGrafter"/>
</dbReference>
<dbReference type="InterPro" id="IPR050116">
    <property type="entry name" value="DNA_polymerase-Y"/>
</dbReference>
<dbReference type="EMBL" id="DTLI01000092">
    <property type="protein sequence ID" value="HHS51935.1"/>
    <property type="molecule type" value="Genomic_DNA"/>
</dbReference>
<gene>
    <name evidence="11" type="primary">dinB</name>
    <name evidence="13" type="ORF">ENW73_03575</name>
</gene>
<feature type="active site" evidence="11">
    <location>
        <position position="94"/>
    </location>
</feature>
<accession>A0A7C6EAK5</accession>
<dbReference type="SUPFAM" id="SSF56672">
    <property type="entry name" value="DNA/RNA polymerases"/>
    <property type="match status" value="1"/>
</dbReference>
<comment type="subcellular location">
    <subcellularLocation>
        <location evidence="11">Cytoplasm</location>
    </subcellularLocation>
</comment>
<keyword evidence="4 11" id="KW-0235">DNA replication</keyword>
<evidence type="ECO:0000256" key="3">
    <source>
        <dbReference type="ARBA" id="ARBA00022695"/>
    </source>
</evidence>
<evidence type="ECO:0000313" key="13">
    <source>
        <dbReference type="EMBL" id="HHS51935.1"/>
    </source>
</evidence>
<dbReference type="Pfam" id="PF00817">
    <property type="entry name" value="IMS"/>
    <property type="match status" value="1"/>
</dbReference>
<dbReference type="FunFam" id="3.30.1490.100:FF:000004">
    <property type="entry name" value="DNA polymerase IV"/>
    <property type="match status" value="1"/>
</dbReference>
<keyword evidence="9 11" id="KW-0234">DNA repair</keyword>
<dbReference type="Gene3D" id="3.30.70.270">
    <property type="match status" value="1"/>
</dbReference>
<comment type="caution">
    <text evidence="11">Lacks conserved residue(s) required for the propagation of feature annotation.</text>
</comment>
<dbReference type="PROSITE" id="PS50173">
    <property type="entry name" value="UMUC"/>
    <property type="match status" value="1"/>
</dbReference>
<evidence type="ECO:0000256" key="9">
    <source>
        <dbReference type="ARBA" id="ARBA00023204"/>
    </source>
</evidence>
<keyword evidence="11" id="KW-0515">Mutator protein</keyword>
<feature type="site" description="Substrate discrimination" evidence="11">
    <location>
        <position position="5"/>
    </location>
</feature>
<dbReference type="GO" id="GO:0000287">
    <property type="term" value="F:magnesium ion binding"/>
    <property type="evidence" value="ECO:0007669"/>
    <property type="project" value="UniProtKB-UniRule"/>
</dbReference>
<keyword evidence="7 11" id="KW-0460">Magnesium</keyword>
<comment type="function">
    <text evidence="11">Poorly processive, error-prone DNA polymerase involved in untargeted mutagenesis. Copies undamaged DNA at stalled replication forks, which arise in vivo from mismatched or misaligned primer ends. These misaligned primers can be extended by PolIV. Exhibits no 3'-5' exonuclease (proofreading) activity. May be involved in translesional synthesis, in conjunction with the beta clamp from PolIII.</text>
</comment>
<keyword evidence="11" id="KW-0238">DNA-binding</keyword>
<dbReference type="InterPro" id="IPR043502">
    <property type="entry name" value="DNA/RNA_pol_sf"/>
</dbReference>
<dbReference type="GO" id="GO:0006281">
    <property type="term" value="P:DNA repair"/>
    <property type="evidence" value="ECO:0007669"/>
    <property type="project" value="UniProtKB-UniRule"/>
</dbReference>
<dbReference type="Gene3D" id="3.40.1170.60">
    <property type="match status" value="1"/>
</dbReference>
<feature type="domain" description="UmuC" evidence="12">
    <location>
        <begin position="1"/>
        <end position="175"/>
    </location>
</feature>
<keyword evidence="8 11" id="KW-0239">DNA-directed DNA polymerase</keyword>
<dbReference type="EC" id="2.7.7.7" evidence="11"/>
<feature type="binding site" evidence="11">
    <location>
        <position position="93"/>
    </location>
    <ligand>
        <name>Mg(2+)</name>
        <dbReference type="ChEBI" id="CHEBI:18420"/>
    </ligand>
</feature>
<dbReference type="GO" id="GO:0003684">
    <property type="term" value="F:damaged DNA binding"/>
    <property type="evidence" value="ECO:0007669"/>
    <property type="project" value="InterPro"/>
</dbReference>
<dbReference type="Pfam" id="PF11798">
    <property type="entry name" value="IMS_HHH"/>
    <property type="match status" value="1"/>
</dbReference>
<dbReference type="InterPro" id="IPR022880">
    <property type="entry name" value="DNApol_IV"/>
</dbReference>
<dbReference type="GO" id="GO:0042276">
    <property type="term" value="P:error-prone translesion synthesis"/>
    <property type="evidence" value="ECO:0007669"/>
    <property type="project" value="TreeGrafter"/>
</dbReference>
<dbReference type="InterPro" id="IPR001126">
    <property type="entry name" value="UmuC"/>
</dbReference>
<sequence length="387" mass="43136">MDAFFASVEQKTFPFLRGKPIGVCGEGRTVIASASYEAKAFGVKSGMNLSEAKKCCPNLILVSLNPAKYIDTAQRVIGILLQFTDLVEVFSIDEAFLDVTNTAHLFEGAEAIAHKIKDEINKELGLTCSIGIAPNKLLAKYASDQCKPNGILRIKREDIPELLKDLPVNKLCGIGERLALRLKELGILTLGDLAKCPIEILLKNFGKNGIRLKNMGMGFDPSPVLPYWQKSAAKSIGHSCTLDSDTSDLTIIKHLLWQLSEQVARRLRQGGYQGKTVTLLLRYSDFTTLSRQKSIKEFIDDGRRIYEISFKLFKYLYQPPRKIRLLGVVVSNLIKGIQQLSLLDQGLPIETLDNLNDRYGEFTIRRSILSTNELSTESKVIAPSWRG</sequence>
<evidence type="ECO:0000256" key="2">
    <source>
        <dbReference type="ARBA" id="ARBA00022679"/>
    </source>
</evidence>
<dbReference type="GO" id="GO:0006261">
    <property type="term" value="P:DNA-templated DNA replication"/>
    <property type="evidence" value="ECO:0007669"/>
    <property type="project" value="UniProtKB-UniRule"/>
</dbReference>
<comment type="cofactor">
    <cofactor evidence="11">
        <name>Mg(2+)</name>
        <dbReference type="ChEBI" id="CHEBI:18420"/>
    </cofactor>
    <text evidence="11">Binds 2 magnesium ions per subunit.</text>
</comment>
<evidence type="ECO:0000256" key="1">
    <source>
        <dbReference type="ARBA" id="ARBA00010945"/>
    </source>
</evidence>
<evidence type="ECO:0000256" key="5">
    <source>
        <dbReference type="ARBA" id="ARBA00022723"/>
    </source>
</evidence>
<comment type="caution">
    <text evidence="13">The sequence shown here is derived from an EMBL/GenBank/DDBJ whole genome shotgun (WGS) entry which is preliminary data.</text>
</comment>
<keyword evidence="5 11" id="KW-0479">Metal-binding</keyword>
<dbReference type="CDD" id="cd03586">
    <property type="entry name" value="PolY_Pol_IV_kappa"/>
    <property type="match status" value="1"/>
</dbReference>
<dbReference type="GO" id="GO:0005829">
    <property type="term" value="C:cytosol"/>
    <property type="evidence" value="ECO:0007669"/>
    <property type="project" value="TreeGrafter"/>
</dbReference>
<dbReference type="InterPro" id="IPR043128">
    <property type="entry name" value="Rev_trsase/Diguanyl_cyclase"/>
</dbReference>
<dbReference type="InterPro" id="IPR017961">
    <property type="entry name" value="DNA_pol_Y-fam_little_finger"/>
</dbReference>
<dbReference type="PANTHER" id="PTHR11076">
    <property type="entry name" value="DNA REPAIR POLYMERASE UMUC / TRANSFERASE FAMILY MEMBER"/>
    <property type="match status" value="1"/>
</dbReference>
<protein>
    <recommendedName>
        <fullName evidence="11">DNA polymerase IV</fullName>
        <shortName evidence="11">Pol IV</shortName>
        <ecNumber evidence="11">2.7.7.7</ecNumber>
    </recommendedName>
</protein>
<comment type="catalytic activity">
    <reaction evidence="10 11">
        <text>DNA(n) + a 2'-deoxyribonucleoside 5'-triphosphate = DNA(n+1) + diphosphate</text>
        <dbReference type="Rhea" id="RHEA:22508"/>
        <dbReference type="Rhea" id="RHEA-COMP:17339"/>
        <dbReference type="Rhea" id="RHEA-COMP:17340"/>
        <dbReference type="ChEBI" id="CHEBI:33019"/>
        <dbReference type="ChEBI" id="CHEBI:61560"/>
        <dbReference type="ChEBI" id="CHEBI:173112"/>
        <dbReference type="EC" id="2.7.7.7"/>
    </reaction>
</comment>
<comment type="subunit">
    <text evidence="11">Monomer.</text>
</comment>
<dbReference type="Pfam" id="PF11799">
    <property type="entry name" value="IMS_C"/>
    <property type="match status" value="1"/>
</dbReference>
<organism evidence="13">
    <name type="scientific">candidate division WOR-3 bacterium</name>
    <dbReference type="NCBI Taxonomy" id="2052148"/>
    <lineage>
        <taxon>Bacteria</taxon>
        <taxon>Bacteria division WOR-3</taxon>
    </lineage>
</organism>
<evidence type="ECO:0000256" key="10">
    <source>
        <dbReference type="ARBA" id="ARBA00049244"/>
    </source>
</evidence>
<dbReference type="Gene3D" id="1.10.150.20">
    <property type="entry name" value="5' to 3' exonuclease, C-terminal subdomain"/>
    <property type="match status" value="1"/>
</dbReference>
<evidence type="ECO:0000259" key="12">
    <source>
        <dbReference type="PROSITE" id="PS50173"/>
    </source>
</evidence>
<keyword evidence="2 11" id="KW-0808">Transferase</keyword>
<dbReference type="AlphaFoldDB" id="A0A7C6EAK5"/>
<reference evidence="13" key="1">
    <citation type="journal article" date="2020" name="mSystems">
        <title>Genome- and Community-Level Interaction Insights into Carbon Utilization and Element Cycling Functions of Hydrothermarchaeota in Hydrothermal Sediment.</title>
        <authorList>
            <person name="Zhou Z."/>
            <person name="Liu Y."/>
            <person name="Xu W."/>
            <person name="Pan J."/>
            <person name="Luo Z.H."/>
            <person name="Li M."/>
        </authorList>
    </citation>
    <scope>NUCLEOTIDE SEQUENCE [LARGE SCALE GENOMIC DNA]</scope>
    <source>
        <strain evidence="13">SpSt-876</strain>
    </source>
</reference>
<dbReference type="Gene3D" id="3.30.1490.100">
    <property type="entry name" value="DNA polymerase, Y-family, little finger domain"/>
    <property type="match status" value="1"/>
</dbReference>
<comment type="similarity">
    <text evidence="1 11">Belongs to the DNA polymerase type-Y family.</text>
</comment>
<proteinExistence type="inferred from homology"/>
<evidence type="ECO:0000256" key="11">
    <source>
        <dbReference type="HAMAP-Rule" id="MF_01113"/>
    </source>
</evidence>
<evidence type="ECO:0000256" key="8">
    <source>
        <dbReference type="ARBA" id="ARBA00022932"/>
    </source>
</evidence>
<dbReference type="SUPFAM" id="SSF100879">
    <property type="entry name" value="Lesion bypass DNA polymerase (Y-family), little finger domain"/>
    <property type="match status" value="1"/>
</dbReference>
<dbReference type="NCBIfam" id="NF002677">
    <property type="entry name" value="PRK02406.1"/>
    <property type="match status" value="1"/>
</dbReference>
<evidence type="ECO:0000256" key="7">
    <source>
        <dbReference type="ARBA" id="ARBA00022842"/>
    </source>
</evidence>
<dbReference type="HAMAP" id="MF_01113">
    <property type="entry name" value="DNApol_IV"/>
    <property type="match status" value="1"/>
</dbReference>
<dbReference type="GO" id="GO:0003887">
    <property type="term" value="F:DNA-directed DNA polymerase activity"/>
    <property type="evidence" value="ECO:0007669"/>
    <property type="project" value="UniProtKB-UniRule"/>
</dbReference>
<dbReference type="InterPro" id="IPR024728">
    <property type="entry name" value="PolY_HhH_motif"/>
</dbReference>